<organism evidence="1 2">
    <name type="scientific">Floridaenema flaviceps BLCC-F50</name>
    <dbReference type="NCBI Taxonomy" id="3153642"/>
    <lineage>
        <taxon>Bacteria</taxon>
        <taxon>Bacillati</taxon>
        <taxon>Cyanobacteriota</taxon>
        <taxon>Cyanophyceae</taxon>
        <taxon>Oscillatoriophycideae</taxon>
        <taxon>Aerosakkonematales</taxon>
        <taxon>Aerosakkonemataceae</taxon>
        <taxon>Floridanema</taxon>
        <taxon>Floridanema flaviceps</taxon>
    </lineage>
</organism>
<evidence type="ECO:0000313" key="2">
    <source>
        <dbReference type="Proteomes" id="UP001576784"/>
    </source>
</evidence>
<accession>A0ABV4XVP0</accession>
<dbReference type="RefSeq" id="WP_413265368.1">
    <property type="nucleotide sequence ID" value="NZ_JBHFNR010000167.1"/>
</dbReference>
<dbReference type="Proteomes" id="UP001576784">
    <property type="component" value="Unassembled WGS sequence"/>
</dbReference>
<comment type="caution">
    <text evidence="1">The sequence shown here is derived from an EMBL/GenBank/DDBJ whole genome shotgun (WGS) entry which is preliminary data.</text>
</comment>
<evidence type="ECO:0000313" key="1">
    <source>
        <dbReference type="EMBL" id="MFB2895732.1"/>
    </source>
</evidence>
<protein>
    <submittedName>
        <fullName evidence="1">Uncharacterized protein</fullName>
    </submittedName>
</protein>
<sequence>MELLAYIYMTLAQKPELQKVSKSRNLEKQESQEIFQYVAVGL</sequence>
<proteinExistence type="predicted"/>
<keyword evidence="2" id="KW-1185">Reference proteome</keyword>
<reference evidence="1 2" key="1">
    <citation type="submission" date="2024-09" db="EMBL/GenBank/DDBJ databases">
        <title>Floridaenema gen nov. (Aerosakkonemataceae, Aerosakkonematales ord. nov., Cyanobacteria) from benthic tropical and subtropical fresh waters, with the description of four new species.</title>
        <authorList>
            <person name="Moretto J.A."/>
            <person name="Berthold D.E."/>
            <person name="Lefler F.W."/>
            <person name="Huang I.-S."/>
            <person name="Laughinghouse H. IV."/>
        </authorList>
    </citation>
    <scope>NUCLEOTIDE SEQUENCE [LARGE SCALE GENOMIC DNA]</scope>
    <source>
        <strain evidence="1 2">BLCC-F50</strain>
    </source>
</reference>
<name>A0ABV4XVP0_9CYAN</name>
<gene>
    <name evidence="1" type="ORF">ACE1CI_22725</name>
</gene>
<dbReference type="EMBL" id="JBHFNR010000167">
    <property type="protein sequence ID" value="MFB2895732.1"/>
    <property type="molecule type" value="Genomic_DNA"/>
</dbReference>